<reference evidence="1 2" key="1">
    <citation type="submission" date="2013-08" db="EMBL/GenBank/DDBJ databases">
        <title>Intrasporangium oryzae NRRL B-24470.</title>
        <authorList>
            <person name="Liu H."/>
            <person name="Wang G."/>
        </authorList>
    </citation>
    <scope>NUCLEOTIDE SEQUENCE [LARGE SCALE GENOMIC DNA]</scope>
    <source>
        <strain evidence="1 2">NRRL B-24470</strain>
    </source>
</reference>
<sequence>MDLRAMAPSGVFSAASARATGIGAALLRQLVAEGKCHPLHHGWYSVQKPVNEKHRHRLRVSALLQEYEGQVMASHASAVAWLDLPDEDIDWGTVHLMWRRQSMPFRAFSRVHIHELVDHPELAHQRDVVNVALAAIQVGLTHQSSMLVVADHALNRGMITRAELSAAASAMGGNRGIIQARAAVAWCDGRHESPGETLTAMVLRGLGYTFTPQHAIARLEAPGRSYYSDFLIDGTRVLVEFDGKTKYDPRRSDGAVDANFEEKVREDEIRRLGYWVVRLTRADLARPILVHGRIEDAIRDSKLESA</sequence>
<dbReference type="Proteomes" id="UP000019489">
    <property type="component" value="Unassembled WGS sequence"/>
</dbReference>
<dbReference type="eggNOG" id="COG5340">
    <property type="taxonomic scope" value="Bacteria"/>
</dbReference>
<organism evidence="1 2">
    <name type="scientific">Intrasporangium oryzae NRRL B-24470</name>
    <dbReference type="NCBI Taxonomy" id="1386089"/>
    <lineage>
        <taxon>Bacteria</taxon>
        <taxon>Bacillati</taxon>
        <taxon>Actinomycetota</taxon>
        <taxon>Actinomycetes</taxon>
        <taxon>Micrococcales</taxon>
        <taxon>Intrasporangiaceae</taxon>
        <taxon>Intrasporangium</taxon>
    </lineage>
</organism>
<dbReference type="OrthoDB" id="5176673at2"/>
<accession>W9G6K1</accession>
<evidence type="ECO:0000313" key="1">
    <source>
        <dbReference type="EMBL" id="EWT00438.1"/>
    </source>
</evidence>
<dbReference type="Gene3D" id="3.40.960.10">
    <property type="entry name" value="VSR Endonuclease"/>
    <property type="match status" value="1"/>
</dbReference>
<dbReference type="RefSeq" id="WP_051510819.1">
    <property type="nucleotide sequence ID" value="NZ_AWSA01000043.1"/>
</dbReference>
<keyword evidence="2" id="KW-1185">Reference proteome</keyword>
<dbReference type="AlphaFoldDB" id="W9G6K1"/>
<name>W9G6K1_9MICO</name>
<comment type="caution">
    <text evidence="1">The sequence shown here is derived from an EMBL/GenBank/DDBJ whole genome shotgun (WGS) entry which is preliminary data.</text>
</comment>
<proteinExistence type="predicted"/>
<dbReference type="EMBL" id="AWSA01000043">
    <property type="protein sequence ID" value="EWT00438.1"/>
    <property type="molecule type" value="Genomic_DNA"/>
</dbReference>
<evidence type="ECO:0000313" key="2">
    <source>
        <dbReference type="Proteomes" id="UP000019489"/>
    </source>
</evidence>
<protein>
    <recommendedName>
        <fullName evidence="3">DUF559 domain-containing protein</fullName>
    </recommendedName>
</protein>
<dbReference type="STRING" id="1386089.N865_15785"/>
<evidence type="ECO:0008006" key="3">
    <source>
        <dbReference type="Google" id="ProtNLM"/>
    </source>
</evidence>
<dbReference type="PATRIC" id="fig|1386089.3.peg.3352"/>
<gene>
    <name evidence="1" type="ORF">N865_15785</name>
</gene>